<sequence length="121" mass="13974">MRRAATEPVNIVERDRNRTRTLLADTPLQRNTEEHCAIRRDALEEPTHSAAPVQETMRNESVCISMGPGNAFGQEYTIMDNEESTTRYDNISRMEQETDSAWFKRFDTLVTWLGGRDGFDF</sequence>
<keyword evidence="2" id="KW-1185">Reference proteome</keyword>
<reference evidence="1 2" key="1">
    <citation type="submission" date="2018-02" db="EMBL/GenBank/DDBJ databases">
        <title>Genome sequence of the basidiomycete white-rot fungus Phlebia centrifuga.</title>
        <authorList>
            <person name="Granchi Z."/>
            <person name="Peng M."/>
            <person name="de Vries R.P."/>
            <person name="Hilden K."/>
            <person name="Makela M.R."/>
            <person name="Grigoriev I."/>
            <person name="Riley R."/>
        </authorList>
    </citation>
    <scope>NUCLEOTIDE SEQUENCE [LARGE SCALE GENOMIC DNA]</scope>
    <source>
        <strain evidence="1 2">FBCC195</strain>
    </source>
</reference>
<evidence type="ECO:0000313" key="2">
    <source>
        <dbReference type="Proteomes" id="UP000186601"/>
    </source>
</evidence>
<dbReference type="EMBL" id="MLYV02001036">
    <property type="protein sequence ID" value="PSR74018.1"/>
    <property type="molecule type" value="Genomic_DNA"/>
</dbReference>
<evidence type="ECO:0000313" key="1">
    <source>
        <dbReference type="EMBL" id="PSR74018.1"/>
    </source>
</evidence>
<accession>A0A2R6NNL5</accession>
<gene>
    <name evidence="1" type="ORF">PHLCEN_2v10202</name>
</gene>
<protein>
    <submittedName>
        <fullName evidence="1">Uncharacterized protein</fullName>
    </submittedName>
</protein>
<organism evidence="1 2">
    <name type="scientific">Hermanssonia centrifuga</name>
    <dbReference type="NCBI Taxonomy" id="98765"/>
    <lineage>
        <taxon>Eukaryota</taxon>
        <taxon>Fungi</taxon>
        <taxon>Dikarya</taxon>
        <taxon>Basidiomycota</taxon>
        <taxon>Agaricomycotina</taxon>
        <taxon>Agaricomycetes</taxon>
        <taxon>Polyporales</taxon>
        <taxon>Meruliaceae</taxon>
        <taxon>Hermanssonia</taxon>
    </lineage>
</organism>
<proteinExistence type="predicted"/>
<name>A0A2R6NNL5_9APHY</name>
<comment type="caution">
    <text evidence="1">The sequence shown here is derived from an EMBL/GenBank/DDBJ whole genome shotgun (WGS) entry which is preliminary data.</text>
</comment>
<dbReference type="AlphaFoldDB" id="A0A2R6NNL5"/>
<dbReference type="Proteomes" id="UP000186601">
    <property type="component" value="Unassembled WGS sequence"/>
</dbReference>